<comment type="caution">
    <text evidence="1">The sequence shown here is derived from an EMBL/GenBank/DDBJ whole genome shotgun (WGS) entry which is preliminary data.</text>
</comment>
<gene>
    <name evidence="1" type="ORF">UU84_C0026G0002</name>
</gene>
<protein>
    <submittedName>
        <fullName evidence="1">Uncharacterized protein</fullName>
    </submittedName>
</protein>
<organism evidence="1 2">
    <name type="scientific">Candidatus Yanofskybacteria bacterium GW2011_GWC2_41_9</name>
    <dbReference type="NCBI Taxonomy" id="1619029"/>
    <lineage>
        <taxon>Bacteria</taxon>
        <taxon>Candidatus Yanofskyibacteriota</taxon>
    </lineage>
</organism>
<proteinExistence type="predicted"/>
<reference evidence="1 2" key="1">
    <citation type="journal article" date="2015" name="Nature">
        <title>rRNA introns, odd ribosomes, and small enigmatic genomes across a large radiation of phyla.</title>
        <authorList>
            <person name="Brown C.T."/>
            <person name="Hug L.A."/>
            <person name="Thomas B.C."/>
            <person name="Sharon I."/>
            <person name="Castelle C.J."/>
            <person name="Singh A."/>
            <person name="Wilkins M.J."/>
            <person name="Williams K.H."/>
            <person name="Banfield J.F."/>
        </authorList>
    </citation>
    <scope>NUCLEOTIDE SEQUENCE [LARGE SCALE GENOMIC DNA]</scope>
</reference>
<dbReference type="EMBL" id="LCCE01000026">
    <property type="protein sequence ID" value="KKS26470.1"/>
    <property type="molecule type" value="Genomic_DNA"/>
</dbReference>
<dbReference type="AlphaFoldDB" id="A0A0G0XNL2"/>
<dbReference type="Proteomes" id="UP000033859">
    <property type="component" value="Unassembled WGS sequence"/>
</dbReference>
<accession>A0A0G0XNL2</accession>
<evidence type="ECO:0000313" key="1">
    <source>
        <dbReference type="EMBL" id="KKS26470.1"/>
    </source>
</evidence>
<name>A0A0G0XNL2_9BACT</name>
<sequence>MATGNQKFVRLFGRHEVHITACAVTKRIDINSLLGLAEFGDYYREPNQFWKRDPRHERALLKVYKRDPKGLLTYWGPVVQIFEIPMMFWGSNSNDGWGELQFLIKKPAAVKLARCLSFDTRVNQWVKETKLIQPKTDFGTHAYLALRFYHQDYLPPVPDDWRFEPVYVSIKNSDFYKIDVWWEMEKIKIRVTMLDKNSPEIPKHLK</sequence>
<evidence type="ECO:0000313" key="2">
    <source>
        <dbReference type="Proteomes" id="UP000033859"/>
    </source>
</evidence>